<feature type="region of interest" description="Disordered" evidence="1">
    <location>
        <begin position="142"/>
        <end position="345"/>
    </location>
</feature>
<evidence type="ECO:0000256" key="2">
    <source>
        <dbReference type="SAM" id="Phobius"/>
    </source>
</evidence>
<evidence type="ECO:0000313" key="4">
    <source>
        <dbReference type="EMBL" id="GAA3958150.1"/>
    </source>
</evidence>
<reference evidence="5" key="1">
    <citation type="journal article" date="2019" name="Int. J. Syst. Evol. Microbiol.">
        <title>The Global Catalogue of Microorganisms (GCM) 10K type strain sequencing project: providing services to taxonomists for standard genome sequencing and annotation.</title>
        <authorList>
            <consortium name="The Broad Institute Genomics Platform"/>
            <consortium name="The Broad Institute Genome Sequencing Center for Infectious Disease"/>
            <person name="Wu L."/>
            <person name="Ma J."/>
        </authorList>
    </citation>
    <scope>NUCLEOTIDE SEQUENCE [LARGE SCALE GENOMIC DNA]</scope>
    <source>
        <strain evidence="5">JCM 16923</strain>
    </source>
</reference>
<dbReference type="EMBL" id="BAAAZW010000004">
    <property type="protein sequence ID" value="GAA3958150.1"/>
    <property type="molecule type" value="Genomic_DNA"/>
</dbReference>
<sequence length="345" mass="35029">MPADEQSVLPGMRGVPWWGAILIGAGTTAVGATIDALVNSSLGLLYNVFYLIGCVAAVLAVRRRALFTAAVQPPLITLIIGLFSLYGLVLANGDASKPQGMRSAVLNIALPFSNLFPWILGTFVITLLIAAVRWFVTRGDAGSDRTASRATGGSRPRGAKPGRKSGTGKAAAAKAGAPAGASRKGGSAKSGATRSSKSASAKSASAKSGAAKSGAAKSGSPKSGSAKSGPPKAAAPSPRGPKAGGSKPGAPKAERTRAATAEKRPRPAPARPADEAPARATPERVSSPRGEPRPVRRTQSPVTQGRDRPVRRAQPQVIPPRPRPTAGEQLRGQGAVEDLASGLDD</sequence>
<keyword evidence="2" id="KW-0472">Membrane</keyword>
<feature type="compositionally biased region" description="Low complexity" evidence="1">
    <location>
        <begin position="167"/>
        <end position="241"/>
    </location>
</feature>
<feature type="transmembrane region" description="Helical" evidence="2">
    <location>
        <begin position="15"/>
        <end position="38"/>
    </location>
</feature>
<evidence type="ECO:0000256" key="1">
    <source>
        <dbReference type="SAM" id="MobiDB-lite"/>
    </source>
</evidence>
<keyword evidence="2" id="KW-0812">Transmembrane</keyword>
<protein>
    <recommendedName>
        <fullName evidence="3">DUF6542 domain-containing protein</fullName>
    </recommendedName>
</protein>
<dbReference type="Proteomes" id="UP001418444">
    <property type="component" value="Unassembled WGS sequence"/>
</dbReference>
<feature type="domain" description="DUF6542" evidence="3">
    <location>
        <begin position="14"/>
        <end position="138"/>
    </location>
</feature>
<comment type="caution">
    <text evidence="4">The sequence shown here is derived from an EMBL/GenBank/DDBJ whole genome shotgun (WGS) entry which is preliminary data.</text>
</comment>
<feature type="transmembrane region" description="Helical" evidence="2">
    <location>
        <begin position="115"/>
        <end position="136"/>
    </location>
</feature>
<evidence type="ECO:0000313" key="5">
    <source>
        <dbReference type="Proteomes" id="UP001418444"/>
    </source>
</evidence>
<organism evidence="4 5">
    <name type="scientific">Gordonia caeni</name>
    <dbReference type="NCBI Taxonomy" id="1007097"/>
    <lineage>
        <taxon>Bacteria</taxon>
        <taxon>Bacillati</taxon>
        <taxon>Actinomycetota</taxon>
        <taxon>Actinomycetes</taxon>
        <taxon>Mycobacteriales</taxon>
        <taxon>Gordoniaceae</taxon>
        <taxon>Gordonia</taxon>
    </lineage>
</organism>
<name>A0ABP7P1N7_9ACTN</name>
<evidence type="ECO:0000259" key="3">
    <source>
        <dbReference type="Pfam" id="PF20177"/>
    </source>
</evidence>
<feature type="compositionally biased region" description="Basic and acidic residues" evidence="1">
    <location>
        <begin position="252"/>
        <end position="265"/>
    </location>
</feature>
<keyword evidence="5" id="KW-1185">Reference proteome</keyword>
<gene>
    <name evidence="4" type="ORF">GCM10022231_16950</name>
</gene>
<dbReference type="InterPro" id="IPR046672">
    <property type="entry name" value="DUF6542"/>
</dbReference>
<keyword evidence="2" id="KW-1133">Transmembrane helix</keyword>
<proteinExistence type="predicted"/>
<feature type="transmembrane region" description="Helical" evidence="2">
    <location>
        <begin position="73"/>
        <end position="95"/>
    </location>
</feature>
<feature type="transmembrane region" description="Helical" evidence="2">
    <location>
        <begin position="44"/>
        <end position="61"/>
    </location>
</feature>
<accession>A0ABP7P1N7</accession>
<dbReference type="Pfam" id="PF20177">
    <property type="entry name" value="DUF6542"/>
    <property type="match status" value="1"/>
</dbReference>